<organism evidence="3 4">
    <name type="scientific">Dokdonella fugitiva</name>
    <dbReference type="NCBI Taxonomy" id="328517"/>
    <lineage>
        <taxon>Bacteria</taxon>
        <taxon>Pseudomonadati</taxon>
        <taxon>Pseudomonadota</taxon>
        <taxon>Gammaproteobacteria</taxon>
        <taxon>Lysobacterales</taxon>
        <taxon>Rhodanobacteraceae</taxon>
        <taxon>Dokdonella</taxon>
    </lineage>
</organism>
<protein>
    <submittedName>
        <fullName evidence="3">Uncharacterized protein DUF4175</fullName>
    </submittedName>
</protein>
<evidence type="ECO:0000313" key="4">
    <source>
        <dbReference type="Proteomes" id="UP000294862"/>
    </source>
</evidence>
<dbReference type="Proteomes" id="UP000294862">
    <property type="component" value="Unassembled WGS sequence"/>
</dbReference>
<gene>
    <name evidence="3" type="ORF">EV148_103249</name>
</gene>
<keyword evidence="2" id="KW-0812">Transmembrane</keyword>
<dbReference type="EMBL" id="SLWQ01000003">
    <property type="protein sequence ID" value="TCO41329.1"/>
    <property type="molecule type" value="Genomic_DNA"/>
</dbReference>
<evidence type="ECO:0000256" key="2">
    <source>
        <dbReference type="SAM" id="Phobius"/>
    </source>
</evidence>
<keyword evidence="2" id="KW-0472">Membrane</keyword>
<feature type="compositionally biased region" description="Low complexity" evidence="1">
    <location>
        <begin position="504"/>
        <end position="515"/>
    </location>
</feature>
<sequence>MSLDPRIDRLRRAAVGRRCLVACALALPPLVACSVVFDRVCGARAATGLAAAATVALGVALRRIARGIDARWLARAIDARAPAMEDSTELLFREPGALARIESLQRDRLLQRLDRLDLDLRAPWPWRALGASIALAALLLAIAALASASRRDGAPAPATAAASARADATRVEAVELVIAPPSYTRLPERHESSLDAKAPQDSSLRWRLRFAPQPTRVALALHDGRRVELRREGDDWRGEVTLAASMLYRIVVDGAPAPAPADDRLHRIDAIADEAPEIRVLSPDKTLVLAEPQQKIWPLAFEASDDYGIARAVLVVTHAQGSGENIAFKEQAVELVGMPAEAALAPPSAAQTAPSSPAMRKGGGAGPRVVLRYAHTLDLAALGFSKGDDVVAKVTVTDNRAPEPNATRSPSLILRWPADPSKDGAGLDGIVQKTMPAYFRSQRQIIIDTQALLAERAQLDDAKFLARSDTIGVDQKLLRLRYGQFLGEEAEGHAEHAPEGAVGGADTQAGALAAAHEAREQARPGAAARFGEAGDVVADYGHVHDIAEASTLIDPDTRATLKAALGEMWQAELHLRQGAPAQALPYEQRALDYIKQVQQATRIYLARVGLELPVPDEARRLGGERKDLADREGLLAPAPAGDAALVALWQALDGRGEADWDAAQRALAAHGDGPDVLGVLAALDRAHREADCLDCRRDLQAALWPLLPGVPAAATTRPAPDAASRAYLDALDAREPVR</sequence>
<feature type="transmembrane region" description="Helical" evidence="2">
    <location>
        <begin position="128"/>
        <end position="148"/>
    </location>
</feature>
<dbReference type="AlphaFoldDB" id="A0A4R2IC56"/>
<name>A0A4R2IC56_9GAMM</name>
<dbReference type="RefSeq" id="WP_131996259.1">
    <property type="nucleotide sequence ID" value="NZ_SLWQ01000003.1"/>
</dbReference>
<evidence type="ECO:0000313" key="3">
    <source>
        <dbReference type="EMBL" id="TCO41329.1"/>
    </source>
</evidence>
<keyword evidence="4" id="KW-1185">Reference proteome</keyword>
<evidence type="ECO:0000256" key="1">
    <source>
        <dbReference type="SAM" id="MobiDB-lite"/>
    </source>
</evidence>
<dbReference type="OrthoDB" id="780137at2"/>
<reference evidence="3 4" key="1">
    <citation type="journal article" date="2015" name="Stand. Genomic Sci.">
        <title>Genomic Encyclopedia of Bacterial and Archaeal Type Strains, Phase III: the genomes of soil and plant-associated and newly described type strains.</title>
        <authorList>
            <person name="Whitman W.B."/>
            <person name="Woyke T."/>
            <person name="Klenk H.P."/>
            <person name="Zhou Y."/>
            <person name="Lilburn T.G."/>
            <person name="Beck B.J."/>
            <person name="De Vos P."/>
            <person name="Vandamme P."/>
            <person name="Eisen J.A."/>
            <person name="Garrity G."/>
            <person name="Hugenholtz P."/>
            <person name="Kyrpides N.C."/>
        </authorList>
    </citation>
    <scope>NUCLEOTIDE SEQUENCE [LARGE SCALE GENOMIC DNA]</scope>
    <source>
        <strain evidence="3 4">A3</strain>
    </source>
</reference>
<accession>A0A4R2IC56</accession>
<feature type="transmembrane region" description="Helical" evidence="2">
    <location>
        <begin position="42"/>
        <end position="61"/>
    </location>
</feature>
<proteinExistence type="predicted"/>
<keyword evidence="2" id="KW-1133">Transmembrane helix</keyword>
<feature type="region of interest" description="Disordered" evidence="1">
    <location>
        <begin position="490"/>
        <end position="518"/>
    </location>
</feature>
<comment type="caution">
    <text evidence="3">The sequence shown here is derived from an EMBL/GenBank/DDBJ whole genome shotgun (WGS) entry which is preliminary data.</text>
</comment>